<reference evidence="2 3" key="1">
    <citation type="submission" date="2024-07" db="EMBL/GenBank/DDBJ databases">
        <title>Molecular mechanisms and environmental adaptations of flagellar loss and biofilm growth of Rhodanobacter under environmental stress.</title>
        <authorList>
            <person name="Chen M."/>
        </authorList>
    </citation>
    <scope>NUCLEOTIDE SEQUENCE [LARGE SCALE GENOMIC DNA]</scope>
    <source>
        <strain evidence="2 3">RS22</strain>
    </source>
</reference>
<sequence>MKARDQRLLARGERFDRIGMSGASMHRALLLLVAVFGTPNVQSKRLRLFAVGRYLTLPNRKANPGPAGKHCSKPATGRMVPAG</sequence>
<evidence type="ECO:0000313" key="3">
    <source>
        <dbReference type="Proteomes" id="UP001562159"/>
    </source>
</evidence>
<feature type="region of interest" description="Disordered" evidence="1">
    <location>
        <begin position="60"/>
        <end position="83"/>
    </location>
</feature>
<keyword evidence="3" id="KW-1185">Reference proteome</keyword>
<evidence type="ECO:0000313" key="2">
    <source>
        <dbReference type="EMBL" id="MEY2182611.1"/>
    </source>
</evidence>
<comment type="caution">
    <text evidence="2">The sequence shown here is derived from an EMBL/GenBank/DDBJ whole genome shotgun (WGS) entry which is preliminary data.</text>
</comment>
<protein>
    <submittedName>
        <fullName evidence="2">Uncharacterized protein</fullName>
    </submittedName>
</protein>
<proteinExistence type="predicted"/>
<evidence type="ECO:0000256" key="1">
    <source>
        <dbReference type="SAM" id="MobiDB-lite"/>
    </source>
</evidence>
<organism evidence="2 3">
    <name type="scientific">Rhodanobacter humi</name>
    <dbReference type="NCBI Taxonomy" id="1888173"/>
    <lineage>
        <taxon>Bacteria</taxon>
        <taxon>Pseudomonadati</taxon>
        <taxon>Pseudomonadota</taxon>
        <taxon>Gammaproteobacteria</taxon>
        <taxon>Lysobacterales</taxon>
        <taxon>Rhodanobacteraceae</taxon>
        <taxon>Rhodanobacter</taxon>
    </lineage>
</organism>
<dbReference type="EMBL" id="JBGBPY010000001">
    <property type="protein sequence ID" value="MEY2182611.1"/>
    <property type="molecule type" value="Genomic_DNA"/>
</dbReference>
<gene>
    <name evidence="2" type="ORF">AB7878_09290</name>
</gene>
<accession>A0ABV4AQC8</accession>
<dbReference type="Proteomes" id="UP001562159">
    <property type="component" value="Unassembled WGS sequence"/>
</dbReference>
<name>A0ABV4AQC8_9GAMM</name>